<evidence type="ECO:0000256" key="12">
    <source>
        <dbReference type="HAMAP-Rule" id="MF_00303"/>
    </source>
</evidence>
<dbReference type="GO" id="GO:0043022">
    <property type="term" value="F:ribosome binding"/>
    <property type="evidence" value="ECO:0007669"/>
    <property type="project" value="TreeGrafter"/>
</dbReference>
<dbReference type="InterPro" id="IPR005215">
    <property type="entry name" value="Trig_fac"/>
</dbReference>
<name>A0A9D1WWI6_9FIRM</name>
<dbReference type="Gene3D" id="3.10.50.40">
    <property type="match status" value="1"/>
</dbReference>
<evidence type="ECO:0000256" key="3">
    <source>
        <dbReference type="ARBA" id="ARBA00013194"/>
    </source>
</evidence>
<comment type="subcellular location">
    <subcellularLocation>
        <location evidence="12">Cytoplasm</location>
    </subcellularLocation>
    <text evidence="12">About half TF is bound to the ribosome near the polypeptide exit tunnel while the other half is free in the cytoplasm.</text>
</comment>
<evidence type="ECO:0000256" key="10">
    <source>
        <dbReference type="ARBA" id="ARBA00024849"/>
    </source>
</evidence>
<keyword evidence="15" id="KW-0175">Coiled coil</keyword>
<feature type="coiled-coil region" evidence="15">
    <location>
        <begin position="128"/>
        <end position="155"/>
    </location>
</feature>
<evidence type="ECO:0000259" key="16">
    <source>
        <dbReference type="PROSITE" id="PS50059"/>
    </source>
</evidence>
<dbReference type="Proteomes" id="UP000886721">
    <property type="component" value="Unassembled WGS sequence"/>
</dbReference>
<dbReference type="PANTHER" id="PTHR30560">
    <property type="entry name" value="TRIGGER FACTOR CHAPERONE AND PEPTIDYL-PROLYL CIS/TRANS ISOMERASE"/>
    <property type="match status" value="1"/>
</dbReference>
<evidence type="ECO:0000256" key="15">
    <source>
        <dbReference type="SAM" id="Coils"/>
    </source>
</evidence>
<dbReference type="InterPro" id="IPR001179">
    <property type="entry name" value="PPIase_FKBP_dom"/>
</dbReference>
<dbReference type="NCBIfam" id="TIGR00115">
    <property type="entry name" value="tig"/>
    <property type="match status" value="1"/>
</dbReference>
<evidence type="ECO:0000256" key="5">
    <source>
        <dbReference type="ARBA" id="ARBA00022618"/>
    </source>
</evidence>
<organism evidence="17 18">
    <name type="scientific">Candidatus Anaerostipes excrementavium</name>
    <dbReference type="NCBI Taxonomy" id="2838463"/>
    <lineage>
        <taxon>Bacteria</taxon>
        <taxon>Bacillati</taxon>
        <taxon>Bacillota</taxon>
        <taxon>Clostridia</taxon>
        <taxon>Lachnospirales</taxon>
        <taxon>Lachnospiraceae</taxon>
        <taxon>Anaerostipes</taxon>
    </lineage>
</organism>
<comment type="similarity">
    <text evidence="2 12 14">Belongs to the FKBP-type PPIase family. Tig subfamily.</text>
</comment>
<dbReference type="AlphaFoldDB" id="A0A9D1WWI6"/>
<dbReference type="Gene3D" id="3.30.70.1050">
    <property type="entry name" value="Trigger factor ribosome-binding domain"/>
    <property type="match status" value="1"/>
</dbReference>
<evidence type="ECO:0000313" key="17">
    <source>
        <dbReference type="EMBL" id="HIX68212.1"/>
    </source>
</evidence>
<evidence type="ECO:0000256" key="13">
    <source>
        <dbReference type="PROSITE-ProRule" id="PRU00277"/>
    </source>
</evidence>
<evidence type="ECO:0000256" key="9">
    <source>
        <dbReference type="ARBA" id="ARBA00023306"/>
    </source>
</evidence>
<comment type="caution">
    <text evidence="17">The sequence shown here is derived from an EMBL/GenBank/DDBJ whole genome shotgun (WGS) entry which is preliminary data.</text>
</comment>
<dbReference type="FunFam" id="3.10.50.40:FF:000001">
    <property type="entry name" value="Trigger factor"/>
    <property type="match status" value="1"/>
</dbReference>
<evidence type="ECO:0000256" key="2">
    <source>
        <dbReference type="ARBA" id="ARBA00005464"/>
    </source>
</evidence>
<keyword evidence="12" id="KW-0963">Cytoplasm</keyword>
<dbReference type="InterPro" id="IPR008881">
    <property type="entry name" value="Trigger_fac_ribosome-bd_bac"/>
</dbReference>
<keyword evidence="5 12" id="KW-0132">Cell division</keyword>
<dbReference type="InterPro" id="IPR008880">
    <property type="entry name" value="Trigger_fac_C"/>
</dbReference>
<keyword evidence="9 12" id="KW-0131">Cell cycle</keyword>
<dbReference type="Pfam" id="PF05698">
    <property type="entry name" value="Trigger_C"/>
    <property type="match status" value="1"/>
</dbReference>
<dbReference type="GO" id="GO:0015031">
    <property type="term" value="P:protein transport"/>
    <property type="evidence" value="ECO:0007669"/>
    <property type="project" value="UniProtKB-UniRule"/>
</dbReference>
<evidence type="ECO:0000256" key="1">
    <source>
        <dbReference type="ARBA" id="ARBA00000971"/>
    </source>
</evidence>
<dbReference type="GO" id="GO:0043335">
    <property type="term" value="P:protein unfolding"/>
    <property type="evidence" value="ECO:0007669"/>
    <property type="project" value="TreeGrafter"/>
</dbReference>
<evidence type="ECO:0000256" key="11">
    <source>
        <dbReference type="ARBA" id="ARBA00029986"/>
    </source>
</evidence>
<accession>A0A9D1WWI6</accession>
<dbReference type="SUPFAM" id="SSF102735">
    <property type="entry name" value="Trigger factor ribosome-binding domain"/>
    <property type="match status" value="1"/>
</dbReference>
<dbReference type="GO" id="GO:0003755">
    <property type="term" value="F:peptidyl-prolyl cis-trans isomerase activity"/>
    <property type="evidence" value="ECO:0007669"/>
    <property type="project" value="UniProtKB-UniRule"/>
</dbReference>
<dbReference type="InterPro" id="IPR027304">
    <property type="entry name" value="Trigger_fact/SurA_dom_sf"/>
</dbReference>
<dbReference type="InterPro" id="IPR046357">
    <property type="entry name" value="PPIase_dom_sf"/>
</dbReference>
<proteinExistence type="inferred from homology"/>
<dbReference type="GO" id="GO:0051301">
    <property type="term" value="P:cell division"/>
    <property type="evidence" value="ECO:0007669"/>
    <property type="project" value="UniProtKB-KW"/>
</dbReference>
<evidence type="ECO:0000256" key="8">
    <source>
        <dbReference type="ARBA" id="ARBA00023235"/>
    </source>
</evidence>
<evidence type="ECO:0000256" key="7">
    <source>
        <dbReference type="ARBA" id="ARBA00023186"/>
    </source>
</evidence>
<dbReference type="HAMAP" id="MF_00303">
    <property type="entry name" value="Trigger_factor_Tig"/>
    <property type="match status" value="1"/>
</dbReference>
<evidence type="ECO:0000313" key="18">
    <source>
        <dbReference type="Proteomes" id="UP000886721"/>
    </source>
</evidence>
<comment type="function">
    <text evidence="10 12">Involved in protein export. Acts as a chaperone by maintaining the newly synthesized protein in an open conformation. Functions as a peptidyl-prolyl cis-trans isomerase.</text>
</comment>
<sequence length="426" mass="48305">MSLQVENLEHNMVKVTMEADAAKLDAAITKAYNKKKNQFSIPGFRKGKVPQKLIEKEYGVEIFYEDAANILIPEVYEAEMKDCDLDIVSRPEIDVVQLEKGKPFIFTAELAVKPEVTLGEYKGMDVPKTRITVKKEEIEEELKKTQEQNAREITIEDRPVKDGDILTIDYSGSVDGEKFEGGTAEDQTLVIGSGAFIPGFEEQLIGKELNEETAIDVTFPEEYHASDLAGKAAVFEVKIKGIKEKELPELDDEFASEVSEFETLEEYKADIKEKIRERKKEEANTARENKIVDLVVENAQMDIPDAMIEEQVQQMTDEFAQRLSYQGLSFEQYLQFSGMDAQKFADDMKPQAVKRIETRLVLEAIVKAENIEASEEDFKEELGKMAAMYQMEADQLEKMIQGPQKEQMMDDIAVQKAVDFLVAEAK</sequence>
<evidence type="ECO:0000256" key="4">
    <source>
        <dbReference type="ARBA" id="ARBA00016902"/>
    </source>
</evidence>
<dbReference type="GO" id="GO:0044183">
    <property type="term" value="F:protein folding chaperone"/>
    <property type="evidence" value="ECO:0007669"/>
    <property type="project" value="TreeGrafter"/>
</dbReference>
<dbReference type="Gene3D" id="1.10.3120.10">
    <property type="entry name" value="Trigger factor, C-terminal domain"/>
    <property type="match status" value="1"/>
</dbReference>
<dbReference type="PROSITE" id="PS50059">
    <property type="entry name" value="FKBP_PPIASE"/>
    <property type="match status" value="1"/>
</dbReference>
<dbReference type="PANTHER" id="PTHR30560:SF3">
    <property type="entry name" value="TRIGGER FACTOR-LIKE PROTEIN TIG, CHLOROPLASTIC"/>
    <property type="match status" value="1"/>
</dbReference>
<dbReference type="Pfam" id="PF05697">
    <property type="entry name" value="Trigger_N"/>
    <property type="match status" value="1"/>
</dbReference>
<keyword evidence="6 12" id="KW-0697">Rotamase</keyword>
<dbReference type="GO" id="GO:0051083">
    <property type="term" value="P:'de novo' cotranslational protein folding"/>
    <property type="evidence" value="ECO:0007669"/>
    <property type="project" value="TreeGrafter"/>
</dbReference>
<dbReference type="EC" id="5.2.1.8" evidence="3 12"/>
<evidence type="ECO:0000256" key="6">
    <source>
        <dbReference type="ARBA" id="ARBA00023110"/>
    </source>
</evidence>
<protein>
    <recommendedName>
        <fullName evidence="4 12">Trigger factor</fullName>
        <shortName evidence="12">TF</shortName>
        <ecNumber evidence="3 12">5.2.1.8</ecNumber>
    </recommendedName>
    <alternativeName>
        <fullName evidence="11 12">PPIase</fullName>
    </alternativeName>
</protein>
<comment type="domain">
    <text evidence="12">Consists of 3 domains; the N-terminus binds the ribosome, the middle domain has PPIase activity, while the C-terminus has intrinsic chaperone activity on its own.</text>
</comment>
<dbReference type="PIRSF" id="PIRSF003095">
    <property type="entry name" value="Trigger_factor"/>
    <property type="match status" value="1"/>
</dbReference>
<reference evidence="17" key="1">
    <citation type="journal article" date="2021" name="PeerJ">
        <title>Extensive microbial diversity within the chicken gut microbiome revealed by metagenomics and culture.</title>
        <authorList>
            <person name="Gilroy R."/>
            <person name="Ravi A."/>
            <person name="Getino M."/>
            <person name="Pursley I."/>
            <person name="Horton D.L."/>
            <person name="Alikhan N.F."/>
            <person name="Baker D."/>
            <person name="Gharbi K."/>
            <person name="Hall N."/>
            <person name="Watson M."/>
            <person name="Adriaenssens E.M."/>
            <person name="Foster-Nyarko E."/>
            <person name="Jarju S."/>
            <person name="Secka A."/>
            <person name="Antonio M."/>
            <person name="Oren A."/>
            <person name="Chaudhuri R.R."/>
            <person name="La Ragione R."/>
            <person name="Hildebrand F."/>
            <person name="Pallen M.J."/>
        </authorList>
    </citation>
    <scope>NUCLEOTIDE SEQUENCE</scope>
    <source>
        <strain evidence="17">CHK191-13928</strain>
    </source>
</reference>
<keyword evidence="8 12" id="KW-0413">Isomerase</keyword>
<evidence type="ECO:0000256" key="14">
    <source>
        <dbReference type="RuleBase" id="RU003914"/>
    </source>
</evidence>
<dbReference type="SUPFAM" id="SSF54534">
    <property type="entry name" value="FKBP-like"/>
    <property type="match status" value="1"/>
</dbReference>
<keyword evidence="7 12" id="KW-0143">Chaperone</keyword>
<comment type="catalytic activity">
    <reaction evidence="1 12 13">
        <text>[protein]-peptidylproline (omega=180) = [protein]-peptidylproline (omega=0)</text>
        <dbReference type="Rhea" id="RHEA:16237"/>
        <dbReference type="Rhea" id="RHEA-COMP:10747"/>
        <dbReference type="Rhea" id="RHEA-COMP:10748"/>
        <dbReference type="ChEBI" id="CHEBI:83833"/>
        <dbReference type="ChEBI" id="CHEBI:83834"/>
        <dbReference type="EC" id="5.2.1.8"/>
    </reaction>
</comment>
<dbReference type="InterPro" id="IPR037041">
    <property type="entry name" value="Trigger_fac_C_sf"/>
</dbReference>
<dbReference type="GO" id="GO:0005737">
    <property type="term" value="C:cytoplasm"/>
    <property type="evidence" value="ECO:0007669"/>
    <property type="project" value="UniProtKB-SubCell"/>
</dbReference>
<feature type="domain" description="PPIase FKBP-type" evidence="16">
    <location>
        <begin position="163"/>
        <end position="243"/>
    </location>
</feature>
<dbReference type="InterPro" id="IPR036611">
    <property type="entry name" value="Trigger_fac_ribosome-bd_sf"/>
</dbReference>
<gene>
    <name evidence="12 17" type="primary">tig</name>
    <name evidence="17" type="ORF">H9735_08885</name>
</gene>
<dbReference type="SUPFAM" id="SSF109998">
    <property type="entry name" value="Triger factor/SurA peptide-binding domain-like"/>
    <property type="match status" value="1"/>
</dbReference>
<dbReference type="EMBL" id="DXEM01000030">
    <property type="protein sequence ID" value="HIX68212.1"/>
    <property type="molecule type" value="Genomic_DNA"/>
</dbReference>
<reference evidence="17" key="2">
    <citation type="submission" date="2021-04" db="EMBL/GenBank/DDBJ databases">
        <authorList>
            <person name="Gilroy R."/>
        </authorList>
    </citation>
    <scope>NUCLEOTIDE SEQUENCE</scope>
    <source>
        <strain evidence="17">CHK191-13928</strain>
    </source>
</reference>
<dbReference type="Pfam" id="PF00254">
    <property type="entry name" value="FKBP_C"/>
    <property type="match status" value="1"/>
</dbReference>